<feature type="binding site" evidence="5">
    <location>
        <position position="106"/>
    </location>
    <ligand>
        <name>Fe cation</name>
        <dbReference type="ChEBI" id="CHEBI:24875"/>
        <note>catalytic</note>
    </ligand>
</feature>
<name>A0AAE0N7Z5_9PEZI</name>
<evidence type="ECO:0000256" key="3">
    <source>
        <dbReference type="ARBA" id="ARBA00023002"/>
    </source>
</evidence>
<sequence length="362" mass="40437">MSTALPSGLLPAVETHCPDRPQFSGFMKPTRVEGEVANLEVYGTIPADIDGTFYRVMPDPQFAPFIENDPWFNGDGTPDVCYYRIGADGKFLETVWLVAPVVAMIHDFALTENRFRFPLIPQLCDQWSPETPFYVGVLPRVGAKPSDVRWFRRPSCFTSHSSNAYEDPATGNIVFDLGLSDKNVFFWWPDAAGNAPAPETLRSQLVWLTIDPRAESLELTAEKHVEVLQTDDTEFYRHVYFDLMDPALGTDFHAIGPHLGGGYPLYNSLGHLALVTRATEVYIPGPTRVVQEPVFIPRRGSTTECDGYVLALINNYASMSSELHLLDTNDFTHALAVIKLPLRLRLRHGLHGNWVDAVEAGK</sequence>
<keyword evidence="2 5" id="KW-0479">Metal-binding</keyword>
<evidence type="ECO:0000313" key="6">
    <source>
        <dbReference type="EMBL" id="KAK3373650.1"/>
    </source>
</evidence>
<evidence type="ECO:0000313" key="7">
    <source>
        <dbReference type="Proteomes" id="UP001287356"/>
    </source>
</evidence>
<dbReference type="Proteomes" id="UP001287356">
    <property type="component" value="Unassembled WGS sequence"/>
</dbReference>
<dbReference type="EMBL" id="JAULSN010000004">
    <property type="protein sequence ID" value="KAK3373650.1"/>
    <property type="molecule type" value="Genomic_DNA"/>
</dbReference>
<evidence type="ECO:0000256" key="5">
    <source>
        <dbReference type="PIRSR" id="PIRSR604294-1"/>
    </source>
</evidence>
<evidence type="ECO:0000256" key="4">
    <source>
        <dbReference type="ARBA" id="ARBA00023004"/>
    </source>
</evidence>
<comment type="similarity">
    <text evidence="1">Belongs to the carotenoid oxygenase family.</text>
</comment>
<dbReference type="GO" id="GO:0046872">
    <property type="term" value="F:metal ion binding"/>
    <property type="evidence" value="ECO:0007669"/>
    <property type="project" value="UniProtKB-KW"/>
</dbReference>
<keyword evidence="4 5" id="KW-0408">Iron</keyword>
<dbReference type="GO" id="GO:0010436">
    <property type="term" value="F:carotenoid dioxygenase activity"/>
    <property type="evidence" value="ECO:0007669"/>
    <property type="project" value="TreeGrafter"/>
</dbReference>
<dbReference type="PANTHER" id="PTHR10543">
    <property type="entry name" value="BETA-CAROTENE DIOXYGENASE"/>
    <property type="match status" value="1"/>
</dbReference>
<dbReference type="GO" id="GO:0016121">
    <property type="term" value="P:carotene catabolic process"/>
    <property type="evidence" value="ECO:0007669"/>
    <property type="project" value="TreeGrafter"/>
</dbReference>
<protein>
    <submittedName>
        <fullName evidence="6">Retinal pigment epithelial membrane protein-domain-containing protein</fullName>
    </submittedName>
</protein>
<organism evidence="6 7">
    <name type="scientific">Lasiosphaeria ovina</name>
    <dbReference type="NCBI Taxonomy" id="92902"/>
    <lineage>
        <taxon>Eukaryota</taxon>
        <taxon>Fungi</taxon>
        <taxon>Dikarya</taxon>
        <taxon>Ascomycota</taxon>
        <taxon>Pezizomycotina</taxon>
        <taxon>Sordariomycetes</taxon>
        <taxon>Sordariomycetidae</taxon>
        <taxon>Sordariales</taxon>
        <taxon>Lasiosphaeriaceae</taxon>
        <taxon>Lasiosphaeria</taxon>
    </lineage>
</organism>
<reference evidence="6" key="1">
    <citation type="journal article" date="2023" name="Mol. Phylogenet. Evol.">
        <title>Genome-scale phylogeny and comparative genomics of the fungal order Sordariales.</title>
        <authorList>
            <person name="Hensen N."/>
            <person name="Bonometti L."/>
            <person name="Westerberg I."/>
            <person name="Brannstrom I.O."/>
            <person name="Guillou S."/>
            <person name="Cros-Aarteil S."/>
            <person name="Calhoun S."/>
            <person name="Haridas S."/>
            <person name="Kuo A."/>
            <person name="Mondo S."/>
            <person name="Pangilinan J."/>
            <person name="Riley R."/>
            <person name="LaButti K."/>
            <person name="Andreopoulos B."/>
            <person name="Lipzen A."/>
            <person name="Chen C."/>
            <person name="Yan M."/>
            <person name="Daum C."/>
            <person name="Ng V."/>
            <person name="Clum A."/>
            <person name="Steindorff A."/>
            <person name="Ohm R.A."/>
            <person name="Martin F."/>
            <person name="Silar P."/>
            <person name="Natvig D.O."/>
            <person name="Lalanne C."/>
            <person name="Gautier V."/>
            <person name="Ament-Velasquez S.L."/>
            <person name="Kruys A."/>
            <person name="Hutchinson M.I."/>
            <person name="Powell A.J."/>
            <person name="Barry K."/>
            <person name="Miller A.N."/>
            <person name="Grigoriev I.V."/>
            <person name="Debuchy R."/>
            <person name="Gladieux P."/>
            <person name="Hiltunen Thoren M."/>
            <person name="Johannesson H."/>
        </authorList>
    </citation>
    <scope>NUCLEOTIDE SEQUENCE</scope>
    <source>
        <strain evidence="6">CBS 958.72</strain>
    </source>
</reference>
<gene>
    <name evidence="6" type="ORF">B0T24DRAFT_720295</name>
</gene>
<keyword evidence="7" id="KW-1185">Reference proteome</keyword>
<dbReference type="AlphaFoldDB" id="A0AAE0N7Z5"/>
<comment type="cofactor">
    <cofactor evidence="5">
        <name>Fe(2+)</name>
        <dbReference type="ChEBI" id="CHEBI:29033"/>
    </cofactor>
    <text evidence="5">Binds 1 Fe(2+) ion per subunit.</text>
</comment>
<feature type="binding site" evidence="5">
    <location>
        <position position="160"/>
    </location>
    <ligand>
        <name>Fe cation</name>
        <dbReference type="ChEBI" id="CHEBI:24875"/>
        <note>catalytic</note>
    </ligand>
</feature>
<feature type="binding site" evidence="5">
    <location>
        <position position="351"/>
    </location>
    <ligand>
        <name>Fe cation</name>
        <dbReference type="ChEBI" id="CHEBI:24875"/>
        <note>catalytic</note>
    </ligand>
</feature>
<keyword evidence="3" id="KW-0560">Oxidoreductase</keyword>
<evidence type="ECO:0000256" key="2">
    <source>
        <dbReference type="ARBA" id="ARBA00022723"/>
    </source>
</evidence>
<proteinExistence type="inferred from homology"/>
<comment type="caution">
    <text evidence="6">The sequence shown here is derived from an EMBL/GenBank/DDBJ whole genome shotgun (WGS) entry which is preliminary data.</text>
</comment>
<reference evidence="6" key="2">
    <citation type="submission" date="2023-06" db="EMBL/GenBank/DDBJ databases">
        <authorList>
            <consortium name="Lawrence Berkeley National Laboratory"/>
            <person name="Haridas S."/>
            <person name="Hensen N."/>
            <person name="Bonometti L."/>
            <person name="Westerberg I."/>
            <person name="Brannstrom I.O."/>
            <person name="Guillou S."/>
            <person name="Cros-Aarteil S."/>
            <person name="Calhoun S."/>
            <person name="Kuo A."/>
            <person name="Mondo S."/>
            <person name="Pangilinan J."/>
            <person name="Riley R."/>
            <person name="Labutti K."/>
            <person name="Andreopoulos B."/>
            <person name="Lipzen A."/>
            <person name="Chen C."/>
            <person name="Yanf M."/>
            <person name="Daum C."/>
            <person name="Ng V."/>
            <person name="Clum A."/>
            <person name="Steindorff A."/>
            <person name="Ohm R."/>
            <person name="Martin F."/>
            <person name="Silar P."/>
            <person name="Natvig D."/>
            <person name="Lalanne C."/>
            <person name="Gautier V."/>
            <person name="Ament-Velasquez S.L."/>
            <person name="Kruys A."/>
            <person name="Hutchinson M.I."/>
            <person name="Powell A.J."/>
            <person name="Barry K."/>
            <person name="Miller A.N."/>
            <person name="Grigoriev I.V."/>
            <person name="Debuchy R."/>
            <person name="Gladieux P."/>
            <person name="Thoren M.H."/>
            <person name="Johannesson H."/>
        </authorList>
    </citation>
    <scope>NUCLEOTIDE SEQUENCE</scope>
    <source>
        <strain evidence="6">CBS 958.72</strain>
    </source>
</reference>
<dbReference type="InterPro" id="IPR004294">
    <property type="entry name" value="Carotenoid_Oase"/>
</dbReference>
<evidence type="ECO:0000256" key="1">
    <source>
        <dbReference type="ARBA" id="ARBA00006787"/>
    </source>
</evidence>
<accession>A0AAE0N7Z5</accession>
<dbReference type="Pfam" id="PF03055">
    <property type="entry name" value="RPE65"/>
    <property type="match status" value="2"/>
</dbReference>
<dbReference type="PANTHER" id="PTHR10543:SF89">
    <property type="entry name" value="CAROTENOID 9,10(9',10')-CLEAVAGE DIOXYGENASE 1"/>
    <property type="match status" value="1"/>
</dbReference>